<dbReference type="AlphaFoldDB" id="A0A2T2WYS0"/>
<dbReference type="EMBL" id="PXYW01000110">
    <property type="protein sequence ID" value="PSR27388.1"/>
    <property type="molecule type" value="Genomic_DNA"/>
</dbReference>
<comment type="subcellular location">
    <subcellularLocation>
        <location evidence="1">Membrane</location>
        <topology evidence="1">Multi-pass membrane protein</topology>
    </subcellularLocation>
</comment>
<dbReference type="NCBIfam" id="NF038013">
    <property type="entry name" value="AceTr_1"/>
    <property type="match status" value="1"/>
</dbReference>
<feature type="transmembrane region" description="Helical" evidence="6">
    <location>
        <begin position="96"/>
        <end position="119"/>
    </location>
</feature>
<evidence type="ECO:0000256" key="5">
    <source>
        <dbReference type="ARBA" id="ARBA00023136"/>
    </source>
</evidence>
<keyword evidence="4 6" id="KW-1133">Transmembrane helix</keyword>
<evidence type="ECO:0000256" key="4">
    <source>
        <dbReference type="ARBA" id="ARBA00022989"/>
    </source>
</evidence>
<dbReference type="Pfam" id="PF01184">
    <property type="entry name" value="Gpr1_Fun34_YaaH"/>
    <property type="match status" value="1"/>
</dbReference>
<proteinExistence type="inferred from homology"/>
<feature type="transmembrane region" description="Helical" evidence="6">
    <location>
        <begin position="156"/>
        <end position="173"/>
    </location>
</feature>
<organism evidence="7 8">
    <name type="scientific">Sulfobacillus benefaciens</name>
    <dbReference type="NCBI Taxonomy" id="453960"/>
    <lineage>
        <taxon>Bacteria</taxon>
        <taxon>Bacillati</taxon>
        <taxon>Bacillota</taxon>
        <taxon>Clostridia</taxon>
        <taxon>Eubacteriales</taxon>
        <taxon>Clostridiales Family XVII. Incertae Sedis</taxon>
        <taxon>Sulfobacillus</taxon>
    </lineage>
</organism>
<evidence type="ECO:0000313" key="8">
    <source>
        <dbReference type="Proteomes" id="UP000242972"/>
    </source>
</evidence>
<comment type="caution">
    <text evidence="7">The sequence shown here is derived from an EMBL/GenBank/DDBJ whole genome shotgun (WGS) entry which is preliminary data.</text>
</comment>
<evidence type="ECO:0000256" key="6">
    <source>
        <dbReference type="SAM" id="Phobius"/>
    </source>
</evidence>
<dbReference type="GO" id="GO:0015123">
    <property type="term" value="F:acetate transmembrane transporter activity"/>
    <property type="evidence" value="ECO:0007669"/>
    <property type="project" value="TreeGrafter"/>
</dbReference>
<evidence type="ECO:0000256" key="2">
    <source>
        <dbReference type="ARBA" id="ARBA00005587"/>
    </source>
</evidence>
<evidence type="ECO:0000313" key="7">
    <source>
        <dbReference type="EMBL" id="PSR27388.1"/>
    </source>
</evidence>
<feature type="transmembrane region" description="Helical" evidence="6">
    <location>
        <begin position="12"/>
        <end position="32"/>
    </location>
</feature>
<accession>A0A2T2WYS0</accession>
<protein>
    <submittedName>
        <fullName evidence="7">Uncharacterized protein</fullName>
    </submittedName>
</protein>
<dbReference type="PANTHER" id="PTHR31123:SF1">
    <property type="entry name" value="ACCUMULATION OF DYADS PROTEIN 2-RELATED"/>
    <property type="match status" value="1"/>
</dbReference>
<dbReference type="InterPro" id="IPR000791">
    <property type="entry name" value="Gpr1/Fun34/SatP-like"/>
</dbReference>
<feature type="transmembrane region" description="Helical" evidence="6">
    <location>
        <begin position="38"/>
        <end position="60"/>
    </location>
</feature>
<name>A0A2T2WYS0_9FIRM</name>
<comment type="similarity">
    <text evidence="2">Belongs to the acetate uptake transporter (AceTr) (TC 2.A.96) family.</text>
</comment>
<dbReference type="Proteomes" id="UP000242972">
    <property type="component" value="Unassembled WGS sequence"/>
</dbReference>
<reference evidence="7 8" key="1">
    <citation type="journal article" date="2014" name="BMC Genomics">
        <title>Comparison of environmental and isolate Sulfobacillus genomes reveals diverse carbon, sulfur, nitrogen, and hydrogen metabolisms.</title>
        <authorList>
            <person name="Justice N.B."/>
            <person name="Norman A."/>
            <person name="Brown C.T."/>
            <person name="Singh A."/>
            <person name="Thomas B.C."/>
            <person name="Banfield J.F."/>
        </authorList>
    </citation>
    <scope>NUCLEOTIDE SEQUENCE [LARGE SCALE GENOMIC DNA]</scope>
    <source>
        <strain evidence="7">AMDSBA4</strain>
    </source>
</reference>
<feature type="transmembrane region" description="Helical" evidence="6">
    <location>
        <begin position="72"/>
        <end position="90"/>
    </location>
</feature>
<feature type="transmembrane region" description="Helical" evidence="6">
    <location>
        <begin position="126"/>
        <end position="144"/>
    </location>
</feature>
<gene>
    <name evidence="7" type="ORF">C7B46_19450</name>
</gene>
<sequence length="207" mass="22053">MSVRGITMADGTGWAVTAFSTTSFMLGLYNAGLVDPKGLAAVLPVAFFFGGLMQILVAILEILSGNPFGATVFGSYGPFWVILGAINVWFARDIPASAMGSAMAVFLAMWAVISFYFTIASLRTNRVLTVILALITLALILLSLGSGLPSVLMTRIGGWVTLVFATLGWYYAFAHLLQFTYGRDVLPLGVVLRTTDGGDRGHSAEAR</sequence>
<dbReference type="PANTHER" id="PTHR31123">
    <property type="entry name" value="ACCUMULATION OF DYADS PROTEIN 2-RELATED"/>
    <property type="match status" value="1"/>
</dbReference>
<keyword evidence="5 6" id="KW-0472">Membrane</keyword>
<evidence type="ECO:0000256" key="1">
    <source>
        <dbReference type="ARBA" id="ARBA00004141"/>
    </source>
</evidence>
<keyword evidence="3 6" id="KW-0812">Transmembrane</keyword>
<evidence type="ECO:0000256" key="3">
    <source>
        <dbReference type="ARBA" id="ARBA00022692"/>
    </source>
</evidence>
<dbReference type="GO" id="GO:0005886">
    <property type="term" value="C:plasma membrane"/>
    <property type="evidence" value="ECO:0007669"/>
    <property type="project" value="TreeGrafter"/>
</dbReference>
<dbReference type="InterPro" id="IPR051633">
    <property type="entry name" value="AceTr"/>
</dbReference>